<gene>
    <name evidence="1" type="ORF">F9C29_19410</name>
</gene>
<sequence length="48" mass="5091">SKALRPGNNGYASLNLPAGATRIELEGNGRTRTQTLDIAKPGTWLVNP</sequence>
<evidence type="ECO:0000313" key="2">
    <source>
        <dbReference type="Proteomes" id="UP000476281"/>
    </source>
</evidence>
<reference evidence="1 2" key="1">
    <citation type="submission" date="2019-09" db="EMBL/GenBank/DDBJ databases">
        <title>Reversal of blaTEM antimicrobial resistance by CRISPR-Cas9 in clinical E. coli and other Enterobacteriaceae strains.</title>
        <authorList>
            <person name="Tagliaferri T."/>
            <person name="Guimaraes N."/>
            <person name="Pereira M."/>
            <person name="Felicori L."/>
            <person name="Horz H.-P."/>
            <person name="Santos S."/>
            <person name="Mendes T."/>
        </authorList>
    </citation>
    <scope>NUCLEOTIDE SEQUENCE [LARGE SCALE GENOMIC DNA]</scope>
    <source>
        <strain evidence="1 2">E2_blaTEM_MG</strain>
    </source>
</reference>
<dbReference type="AlphaFoldDB" id="A0A6L3XSA7"/>
<accession>A0A6L3XSA7</accession>
<dbReference type="GO" id="GO:0004674">
    <property type="term" value="F:protein serine/threonine kinase activity"/>
    <property type="evidence" value="ECO:0007669"/>
    <property type="project" value="UniProtKB-KW"/>
</dbReference>
<proteinExistence type="predicted"/>
<name>A0A6L3XSA7_9ENTR</name>
<protein>
    <submittedName>
        <fullName evidence="1">Serine/threonine protein kinase</fullName>
    </submittedName>
</protein>
<feature type="non-terminal residue" evidence="1">
    <location>
        <position position="1"/>
    </location>
</feature>
<organism evidence="1 2">
    <name type="scientific">Enterobacter hormaechei</name>
    <dbReference type="NCBI Taxonomy" id="158836"/>
    <lineage>
        <taxon>Bacteria</taxon>
        <taxon>Pseudomonadati</taxon>
        <taxon>Pseudomonadota</taxon>
        <taxon>Gammaproteobacteria</taxon>
        <taxon>Enterobacterales</taxon>
        <taxon>Enterobacteriaceae</taxon>
        <taxon>Enterobacter</taxon>
        <taxon>Enterobacter cloacae complex</taxon>
    </lineage>
</organism>
<comment type="caution">
    <text evidence="1">The sequence shown here is derived from an EMBL/GenBank/DDBJ whole genome shotgun (WGS) entry which is preliminary data.</text>
</comment>
<keyword evidence="1" id="KW-0418">Kinase</keyword>
<keyword evidence="1" id="KW-0808">Transferase</keyword>
<keyword evidence="1" id="KW-0723">Serine/threonine-protein kinase</keyword>
<evidence type="ECO:0000313" key="1">
    <source>
        <dbReference type="EMBL" id="KAB2510150.1"/>
    </source>
</evidence>
<dbReference type="EMBL" id="WBSZ01000793">
    <property type="protein sequence ID" value="KAB2510150.1"/>
    <property type="molecule type" value="Genomic_DNA"/>
</dbReference>
<dbReference type="Proteomes" id="UP000476281">
    <property type="component" value="Unassembled WGS sequence"/>
</dbReference>